<gene>
    <name evidence="4" type="ORF">AVDCRST_MAG25-3588</name>
</gene>
<feature type="region of interest" description="Disordered" evidence="1">
    <location>
        <begin position="272"/>
        <end position="298"/>
    </location>
</feature>
<feature type="region of interest" description="Disordered" evidence="1">
    <location>
        <begin position="80"/>
        <end position="190"/>
    </location>
</feature>
<feature type="compositionally biased region" description="Basic and acidic residues" evidence="1">
    <location>
        <begin position="177"/>
        <end position="190"/>
    </location>
</feature>
<dbReference type="NCBIfam" id="TIGR02271">
    <property type="entry name" value="YsnF/AvaK domain"/>
    <property type="match status" value="1"/>
</dbReference>
<evidence type="ECO:0000313" key="4">
    <source>
        <dbReference type="EMBL" id="CAA9494599.1"/>
    </source>
</evidence>
<dbReference type="PANTHER" id="PTHR38463:SF1">
    <property type="entry name" value="STRESS RESPONSE PROTEIN YSNF"/>
    <property type="match status" value="1"/>
</dbReference>
<dbReference type="SUPFAM" id="SSF50346">
    <property type="entry name" value="PRC-barrel domain"/>
    <property type="match status" value="1"/>
</dbReference>
<feature type="compositionally biased region" description="Acidic residues" evidence="1">
    <location>
        <begin position="90"/>
        <end position="99"/>
    </location>
</feature>
<evidence type="ECO:0000256" key="1">
    <source>
        <dbReference type="SAM" id="MobiDB-lite"/>
    </source>
</evidence>
<organism evidence="4">
    <name type="scientific">uncultured Rubrobacteraceae bacterium</name>
    <dbReference type="NCBI Taxonomy" id="349277"/>
    <lineage>
        <taxon>Bacteria</taxon>
        <taxon>Bacillati</taxon>
        <taxon>Actinomycetota</taxon>
        <taxon>Rubrobacteria</taxon>
        <taxon>Rubrobacterales</taxon>
        <taxon>Rubrobacteraceae</taxon>
        <taxon>environmental samples</taxon>
    </lineage>
</organism>
<dbReference type="InterPro" id="IPR011033">
    <property type="entry name" value="PRC_barrel-like_sf"/>
</dbReference>
<proteinExistence type="predicted"/>
<dbReference type="InterPro" id="IPR014747">
    <property type="entry name" value="Bac_photo_RC_H_C"/>
</dbReference>
<dbReference type="GO" id="GO:0019684">
    <property type="term" value="P:photosynthesis, light reaction"/>
    <property type="evidence" value="ECO:0007669"/>
    <property type="project" value="InterPro"/>
</dbReference>
<dbReference type="PANTHER" id="PTHR38463">
    <property type="entry name" value="STRESS RESPONSE PROTEIN YSNF"/>
    <property type="match status" value="1"/>
</dbReference>
<reference evidence="4" key="1">
    <citation type="submission" date="2020-02" db="EMBL/GenBank/DDBJ databases">
        <authorList>
            <person name="Meier V. D."/>
        </authorList>
    </citation>
    <scope>NUCLEOTIDE SEQUENCE</scope>
    <source>
        <strain evidence="4">AVDCRST_MAG25</strain>
    </source>
</reference>
<dbReference type="Gene3D" id="3.90.50.10">
    <property type="entry name" value="Photosynthetic Reaction Center, subunit H, domain 2"/>
    <property type="match status" value="1"/>
</dbReference>
<dbReference type="EMBL" id="CADCVI010000245">
    <property type="protein sequence ID" value="CAA9494599.1"/>
    <property type="molecule type" value="Genomic_DNA"/>
</dbReference>
<evidence type="ECO:0000259" key="2">
    <source>
        <dbReference type="Pfam" id="PF05239"/>
    </source>
</evidence>
<dbReference type="InterPro" id="IPR027275">
    <property type="entry name" value="PRC-brl_dom"/>
</dbReference>
<feature type="domain" description="DUF2382" evidence="3">
    <location>
        <begin position="180"/>
        <end position="286"/>
    </location>
</feature>
<feature type="compositionally biased region" description="Polar residues" evidence="1">
    <location>
        <begin position="289"/>
        <end position="298"/>
    </location>
</feature>
<dbReference type="Pfam" id="PF09557">
    <property type="entry name" value="DUF2382"/>
    <property type="match status" value="1"/>
</dbReference>
<dbReference type="Pfam" id="PF05239">
    <property type="entry name" value="PRC"/>
    <property type="match status" value="1"/>
</dbReference>
<protein>
    <recommendedName>
        <fullName evidence="5">DUF2382 domain-containing protein</fullName>
    </recommendedName>
</protein>
<dbReference type="InterPro" id="IPR052967">
    <property type="entry name" value="Stress_Response_Assoc"/>
</dbReference>
<evidence type="ECO:0000259" key="3">
    <source>
        <dbReference type="Pfam" id="PF09557"/>
    </source>
</evidence>
<name>A0A6J4SCH9_9ACTN</name>
<dbReference type="InterPro" id="IPR019060">
    <property type="entry name" value="DUF2382"/>
</dbReference>
<dbReference type="GO" id="GO:0030077">
    <property type="term" value="C:plasma membrane light-harvesting complex"/>
    <property type="evidence" value="ECO:0007669"/>
    <property type="project" value="InterPro"/>
</dbReference>
<accession>A0A6J4SCH9</accession>
<evidence type="ECO:0008006" key="5">
    <source>
        <dbReference type="Google" id="ProtNLM"/>
    </source>
</evidence>
<sequence>MPDYEQRNDRFTAVEDEYAGYTVRDPNGEKIGKVDDLFLDENDKPEYIGVKMGFFGTRSTLVPLDACTVDKSQGFIEVNQPKQTVKDAPSFDDDNEITPDYERQVREYYGLSVTEGSEDRGSYGAYAGSSDDDDDSGRVGPGMVEGDTDSGEFRGHSADNEGVNQRQGSDLEDEDELRVQRSEEELRAGVREREAGKLNVRKRVKTERETVAVPKKREEVTVDRVAVNEEASEGQIGEDEVSVPVVEEEVVVGKQAVVKEEVRVRKDVVQDEEVVEEDVRKEEVDIDDNSGTTGRRNS</sequence>
<feature type="domain" description="PRC-barrel" evidence="2">
    <location>
        <begin position="19"/>
        <end position="83"/>
    </location>
</feature>
<dbReference type="AlphaFoldDB" id="A0A6J4SCH9"/>